<dbReference type="InterPro" id="IPR038718">
    <property type="entry name" value="SNF2-like_sf"/>
</dbReference>
<keyword evidence="3" id="KW-0539">Nucleus</keyword>
<protein>
    <submittedName>
        <fullName evidence="10 11">SWI/SNF-related matrix-associated actin-dependent regulator of chromatin subfamily A-like protein 1</fullName>
    </submittedName>
</protein>
<sequence length="815" mass="91275">MSNSSSLTADQKRRIEENKRKALEKLAERTKHQNHQFSSPQRSTSGHIQSTNHGTSVSKIPAAKSSSATSLPSITHKPSAQHPTKSFSGNAMASANSSHQKQLINSKVQSSFKLGSKATLSQAPVKSLPQVKVPTDQFYGAQSQQTVRGKCVLVSKDRFKVDIGYHAQLIEIFKRIKSKAYDTSSKTWSFSLNDYEELMSQVTELSPEVSIGRFHHSIPSLLSSLAKSKPKAEPDLSIVDEKLVNTLMPFQREGVITSIQRDGRILIADDMGLGKTLQAICIARYYRQEWPLLIVSPSSVRFDWAQQICKWLPSVSPADVNVVDSGKGDPTEGLVNVISYDLLSKQQVVLKKKNFQVIIMDECHFLKNCKAVRTKAALPLLKKAKRVILLSGTPALSRPMELFSQISAVNSKIFQFHDFGLRYCNAKQLPWGWDYSGSSNMEELQIILSEFIMIRRLKQEVLSQLPTKTRQVVILEPGRIKIHKSLKHFSGAMSKKSLKGMDRQGVLLHYFNETCKAKLAAVRDYVLDFIESDRKFLVFGHHKEMLDCIEDCIKSKASEIKYIRIDGHTTSEQRNYFCRKFQTCPEYQVAILSITAANAGLNLSAASTVLFAELFWNPGILVQAEDRVHRIGQKDSVSVQYLVARGTADDEIWPLIQGKLDVLSKAGLTKDDFSDADTKRLESKDQQTILDLFSSQLVEEHCSRPAAGTTDPDSTEAEEKLAGQSNVDHSALKKQFEKTPSKSDHQEFSNSQSELLEPSKKKQSTTPSKRQTDITNFLWSSPPSKQQKCEASSLDWSDEDEDFLLAEQTLALDPL</sequence>
<feature type="region of interest" description="Disordered" evidence="5">
    <location>
        <begin position="737"/>
        <end position="796"/>
    </location>
</feature>
<dbReference type="RefSeq" id="XP_005102138.1">
    <property type="nucleotide sequence ID" value="XM_005102081.3"/>
</dbReference>
<dbReference type="InterPro" id="IPR001650">
    <property type="entry name" value="Helicase_C-like"/>
</dbReference>
<dbReference type="SMART" id="SM00487">
    <property type="entry name" value="DEXDc"/>
    <property type="match status" value="1"/>
</dbReference>
<accession>A0ABM0JUZ8</accession>
<dbReference type="Pfam" id="PF00176">
    <property type="entry name" value="SNF2-rel_dom"/>
    <property type="match status" value="1"/>
</dbReference>
<gene>
    <name evidence="10 11" type="primary">LOC101856107</name>
</gene>
<dbReference type="InterPro" id="IPR014001">
    <property type="entry name" value="Helicase_ATP-bd"/>
</dbReference>
<evidence type="ECO:0000256" key="4">
    <source>
        <dbReference type="PROSITE-ProRule" id="PRU00800"/>
    </source>
</evidence>
<dbReference type="PANTHER" id="PTHR45766">
    <property type="entry name" value="DNA ANNEALING HELICASE AND ENDONUCLEASE ZRANB3 FAMILY MEMBER"/>
    <property type="match status" value="1"/>
</dbReference>
<dbReference type="PROSITE" id="PS51194">
    <property type="entry name" value="HELICASE_CTER"/>
    <property type="match status" value="1"/>
</dbReference>
<feature type="compositionally biased region" description="Basic and acidic residues" evidence="5">
    <location>
        <begin position="10"/>
        <end position="31"/>
    </location>
</feature>
<name>A0ABM0JUZ8_APLCA</name>
<feature type="domain" description="Helicase ATP-binding" evidence="6">
    <location>
        <begin position="256"/>
        <end position="412"/>
    </location>
</feature>
<dbReference type="InterPro" id="IPR000330">
    <property type="entry name" value="SNF2_N"/>
</dbReference>
<organism evidence="9 10">
    <name type="scientific">Aplysia californica</name>
    <name type="common">California sea hare</name>
    <dbReference type="NCBI Taxonomy" id="6500"/>
    <lineage>
        <taxon>Eukaryota</taxon>
        <taxon>Metazoa</taxon>
        <taxon>Spiralia</taxon>
        <taxon>Lophotrochozoa</taxon>
        <taxon>Mollusca</taxon>
        <taxon>Gastropoda</taxon>
        <taxon>Heterobranchia</taxon>
        <taxon>Euthyneura</taxon>
        <taxon>Tectipleura</taxon>
        <taxon>Aplysiida</taxon>
        <taxon>Aplysioidea</taxon>
        <taxon>Aplysiidae</taxon>
        <taxon>Aplysia</taxon>
    </lineage>
</organism>
<dbReference type="PROSITE" id="PS51192">
    <property type="entry name" value="HELICASE_ATP_BIND_1"/>
    <property type="match status" value="1"/>
</dbReference>
<comment type="subcellular location">
    <subcellularLocation>
        <location evidence="1">Nucleus</location>
    </subcellularLocation>
</comment>
<dbReference type="Gene3D" id="3.40.50.300">
    <property type="entry name" value="P-loop containing nucleotide triphosphate hydrolases"/>
    <property type="match status" value="1"/>
</dbReference>
<dbReference type="PANTHER" id="PTHR45766:SF6">
    <property type="entry name" value="SWI_SNF-RELATED MATRIX-ASSOCIATED ACTIN-DEPENDENT REGULATOR OF CHROMATIN SUBFAMILY A-LIKE PROTEIN 1"/>
    <property type="match status" value="1"/>
</dbReference>
<keyword evidence="9" id="KW-1185">Reference proteome</keyword>
<dbReference type="CDD" id="cd18793">
    <property type="entry name" value="SF2_C_SNF"/>
    <property type="match status" value="1"/>
</dbReference>
<feature type="region of interest" description="Disordered" evidence="5">
    <location>
        <begin position="1"/>
        <end position="102"/>
    </location>
</feature>
<dbReference type="Pfam" id="PF07443">
    <property type="entry name" value="HARP"/>
    <property type="match status" value="1"/>
</dbReference>
<evidence type="ECO:0000259" key="7">
    <source>
        <dbReference type="PROSITE" id="PS51194"/>
    </source>
</evidence>
<dbReference type="InterPro" id="IPR027417">
    <property type="entry name" value="P-loop_NTPase"/>
</dbReference>
<dbReference type="InterPro" id="IPR010003">
    <property type="entry name" value="HARP_dom"/>
</dbReference>
<dbReference type="SMART" id="SM00490">
    <property type="entry name" value="HELICc"/>
    <property type="match status" value="1"/>
</dbReference>
<evidence type="ECO:0000313" key="11">
    <source>
        <dbReference type="RefSeq" id="XP_035826607.1"/>
    </source>
</evidence>
<comment type="similarity">
    <text evidence="4">Belongs to the SNF2/RAD54 helicase family. SMARCAL1 subfamily.</text>
</comment>
<keyword evidence="2" id="KW-0378">Hydrolase</keyword>
<feature type="compositionally biased region" description="Basic and acidic residues" evidence="5">
    <location>
        <begin position="737"/>
        <end position="747"/>
    </location>
</feature>
<dbReference type="CDD" id="cd18010">
    <property type="entry name" value="DEXHc_HARP_SMARCAL1"/>
    <property type="match status" value="1"/>
</dbReference>
<dbReference type="PROSITE" id="PS51467">
    <property type="entry name" value="HARP"/>
    <property type="match status" value="1"/>
</dbReference>
<feature type="compositionally biased region" description="Polar residues" evidence="5">
    <location>
        <begin position="35"/>
        <end position="102"/>
    </location>
</feature>
<feature type="domain" description="Helicase C-terminal" evidence="7">
    <location>
        <begin position="521"/>
        <end position="681"/>
    </location>
</feature>
<evidence type="ECO:0000256" key="1">
    <source>
        <dbReference type="ARBA" id="ARBA00004123"/>
    </source>
</evidence>
<reference evidence="10 11" key="1">
    <citation type="submission" date="2025-05" db="UniProtKB">
        <authorList>
            <consortium name="RefSeq"/>
        </authorList>
    </citation>
    <scope>IDENTIFICATION</scope>
</reference>
<dbReference type="Gene3D" id="3.40.50.10810">
    <property type="entry name" value="Tandem AAA-ATPase domain"/>
    <property type="match status" value="1"/>
</dbReference>
<dbReference type="Proteomes" id="UP000694888">
    <property type="component" value="Unplaced"/>
</dbReference>
<evidence type="ECO:0000259" key="8">
    <source>
        <dbReference type="PROSITE" id="PS51467"/>
    </source>
</evidence>
<dbReference type="GeneID" id="101856107"/>
<dbReference type="InterPro" id="IPR049730">
    <property type="entry name" value="SNF2/RAD54-like_C"/>
</dbReference>
<dbReference type="SUPFAM" id="SSF52540">
    <property type="entry name" value="P-loop containing nucleoside triphosphate hydrolases"/>
    <property type="match status" value="2"/>
</dbReference>
<proteinExistence type="inferred from homology"/>
<evidence type="ECO:0000256" key="2">
    <source>
        <dbReference type="ARBA" id="ARBA00022801"/>
    </source>
</evidence>
<evidence type="ECO:0000313" key="9">
    <source>
        <dbReference type="Proteomes" id="UP000694888"/>
    </source>
</evidence>
<feature type="domain" description="HARP" evidence="8">
    <location>
        <begin position="143"/>
        <end position="219"/>
    </location>
</feature>
<evidence type="ECO:0000256" key="5">
    <source>
        <dbReference type="SAM" id="MobiDB-lite"/>
    </source>
</evidence>
<evidence type="ECO:0000313" key="10">
    <source>
        <dbReference type="RefSeq" id="XP_005102138.1"/>
    </source>
</evidence>
<evidence type="ECO:0000256" key="3">
    <source>
        <dbReference type="ARBA" id="ARBA00023242"/>
    </source>
</evidence>
<dbReference type="RefSeq" id="XP_035826607.1">
    <property type="nucleotide sequence ID" value="XM_035970714.1"/>
</dbReference>
<feature type="compositionally biased region" description="Polar residues" evidence="5">
    <location>
        <begin position="773"/>
        <end position="790"/>
    </location>
</feature>
<evidence type="ECO:0000259" key="6">
    <source>
        <dbReference type="PROSITE" id="PS51192"/>
    </source>
</evidence>
<dbReference type="Pfam" id="PF00271">
    <property type="entry name" value="Helicase_C"/>
    <property type="match status" value="1"/>
</dbReference>